<organism evidence="1">
    <name type="scientific">Hexamita inflata</name>
    <dbReference type="NCBI Taxonomy" id="28002"/>
    <lineage>
        <taxon>Eukaryota</taxon>
        <taxon>Metamonada</taxon>
        <taxon>Diplomonadida</taxon>
        <taxon>Hexamitidae</taxon>
        <taxon>Hexamitinae</taxon>
        <taxon>Hexamita</taxon>
    </lineage>
</organism>
<sequence length="174" mass="19777">MNNCDQALDIDGQQFVYCKRQQVLNQVRVDDNLQISQKSGHIFVDNKFTKNTKLHVSLNEINVFACSIQTTDSIFVFIAKGTSLSGLVLSVDKYIKITQKFKIRIPMNLNLLALFFAIFNQVKNFGTVNNIFFQPSIIKSGQHCGPIIVRVINSFFFSINLLRKAFKILSPLVI</sequence>
<comment type="caution">
    <text evidence="1">The sequence shown here is derived from an EMBL/GenBank/DDBJ whole genome shotgun (WGS) entry which is preliminary data.</text>
</comment>
<evidence type="ECO:0000313" key="2">
    <source>
        <dbReference type="EMBL" id="CAL5990715.1"/>
    </source>
</evidence>
<accession>A0AA86PHJ1</accession>
<keyword evidence="3" id="KW-1185">Reference proteome</keyword>
<name>A0AA86PHJ1_9EUKA</name>
<evidence type="ECO:0000313" key="1">
    <source>
        <dbReference type="EMBL" id="CAI9938407.1"/>
    </source>
</evidence>
<evidence type="ECO:0000313" key="3">
    <source>
        <dbReference type="Proteomes" id="UP001642409"/>
    </source>
</evidence>
<protein>
    <submittedName>
        <fullName evidence="2">Hypothetical_protein</fullName>
    </submittedName>
</protein>
<gene>
    <name evidence="2" type="ORF">HINF_LOCUS11547</name>
    <name evidence="1" type="ORF">HINF_LOCUS26052</name>
</gene>
<dbReference type="Proteomes" id="UP001642409">
    <property type="component" value="Unassembled WGS sequence"/>
</dbReference>
<dbReference type="EMBL" id="CATOUU010000654">
    <property type="protein sequence ID" value="CAI9938407.1"/>
    <property type="molecule type" value="Genomic_DNA"/>
</dbReference>
<proteinExistence type="predicted"/>
<reference evidence="1" key="1">
    <citation type="submission" date="2023-06" db="EMBL/GenBank/DDBJ databases">
        <authorList>
            <person name="Kurt Z."/>
        </authorList>
    </citation>
    <scope>NUCLEOTIDE SEQUENCE</scope>
</reference>
<reference evidence="2 3" key="2">
    <citation type="submission" date="2024-07" db="EMBL/GenBank/DDBJ databases">
        <authorList>
            <person name="Akdeniz Z."/>
        </authorList>
    </citation>
    <scope>NUCLEOTIDE SEQUENCE [LARGE SCALE GENOMIC DNA]</scope>
</reference>
<dbReference type="EMBL" id="CAXDID020000025">
    <property type="protein sequence ID" value="CAL5990715.1"/>
    <property type="molecule type" value="Genomic_DNA"/>
</dbReference>
<dbReference type="AlphaFoldDB" id="A0AA86PHJ1"/>